<dbReference type="InterPro" id="IPR036291">
    <property type="entry name" value="NAD(P)-bd_dom_sf"/>
</dbReference>
<reference evidence="2 3" key="1">
    <citation type="journal article" date="2016" name="Sci. Rep.">
        <title>Peltaster fructicola genome reveals evolution from an invasive phytopathogen to an ectophytic parasite.</title>
        <authorList>
            <person name="Xu C."/>
            <person name="Chen H."/>
            <person name="Gleason M.L."/>
            <person name="Xu J.R."/>
            <person name="Liu H."/>
            <person name="Zhang R."/>
            <person name="Sun G."/>
        </authorList>
    </citation>
    <scope>NUCLEOTIDE SEQUENCE [LARGE SCALE GENOMIC DNA]</scope>
    <source>
        <strain evidence="2 3">LNHT1506</strain>
    </source>
</reference>
<protein>
    <recommendedName>
        <fullName evidence="1">Enoyl reductase (ER) domain-containing protein</fullName>
    </recommendedName>
</protein>
<dbReference type="InterPro" id="IPR050700">
    <property type="entry name" value="YIM1/Zinc_Alcohol_DH_Fams"/>
</dbReference>
<dbReference type="Gene3D" id="3.90.180.10">
    <property type="entry name" value="Medium-chain alcohol dehydrogenases, catalytic domain"/>
    <property type="match status" value="1"/>
</dbReference>
<sequence length="315" mass="33940">MAVHKAWRLHSYGGPETFQLDEVPMPNPGKGEILVKIHLAGINPFDWKIREGYVKDAWPLPLPFILGVDFVGTVAGLGAGSSRFKVGDRVMTMSDKLGAFAEHIVVDENILATVPKDLSDEQAASLPMPTLTAWQALHTAGQNKPGQTVLIHGASGICGAFAVQFAKAEGMKVIGTASGKNKGYVLGLGADEFVDYQTDNFENRVKDVDLVLDFVLMGGVSNTTDRSWTILKSDGALVSVADPGVTTKVPAGRKGFFFQTRADVTELENIAQKVLKGEIKSKVGRVFRRDQLVEAMELNKAGGTTGRLLVNFQQA</sequence>
<dbReference type="SMART" id="SM00829">
    <property type="entry name" value="PKS_ER"/>
    <property type="match status" value="1"/>
</dbReference>
<gene>
    <name evidence="2" type="ORF">AMS68_002189</name>
</gene>
<dbReference type="Pfam" id="PF13602">
    <property type="entry name" value="ADH_zinc_N_2"/>
    <property type="match status" value="1"/>
</dbReference>
<dbReference type="OrthoDB" id="3509362at2759"/>
<dbReference type="InterPro" id="IPR020843">
    <property type="entry name" value="ER"/>
</dbReference>
<dbReference type="Gene3D" id="3.40.50.720">
    <property type="entry name" value="NAD(P)-binding Rossmann-like Domain"/>
    <property type="match status" value="1"/>
</dbReference>
<keyword evidence="3" id="KW-1185">Reference proteome</keyword>
<dbReference type="AlphaFoldDB" id="A0A6H0XPI1"/>
<dbReference type="InterPro" id="IPR011032">
    <property type="entry name" value="GroES-like_sf"/>
</dbReference>
<evidence type="ECO:0000313" key="3">
    <source>
        <dbReference type="Proteomes" id="UP000503462"/>
    </source>
</evidence>
<dbReference type="EMBL" id="CP051140">
    <property type="protein sequence ID" value="QIW96671.1"/>
    <property type="molecule type" value="Genomic_DNA"/>
</dbReference>
<evidence type="ECO:0000313" key="2">
    <source>
        <dbReference type="EMBL" id="QIW96671.1"/>
    </source>
</evidence>
<dbReference type="Proteomes" id="UP000503462">
    <property type="component" value="Chromosome 2"/>
</dbReference>
<dbReference type="Pfam" id="PF08240">
    <property type="entry name" value="ADH_N"/>
    <property type="match status" value="1"/>
</dbReference>
<dbReference type="CDD" id="cd05289">
    <property type="entry name" value="MDR_like_2"/>
    <property type="match status" value="1"/>
</dbReference>
<proteinExistence type="predicted"/>
<feature type="domain" description="Enoyl reductase (ER)" evidence="1">
    <location>
        <begin position="13"/>
        <end position="310"/>
    </location>
</feature>
<dbReference type="PANTHER" id="PTHR11695:SF294">
    <property type="entry name" value="RETICULON-4-INTERACTING PROTEIN 1, MITOCHONDRIAL"/>
    <property type="match status" value="1"/>
</dbReference>
<dbReference type="PANTHER" id="PTHR11695">
    <property type="entry name" value="ALCOHOL DEHYDROGENASE RELATED"/>
    <property type="match status" value="1"/>
</dbReference>
<dbReference type="GO" id="GO:0016491">
    <property type="term" value="F:oxidoreductase activity"/>
    <property type="evidence" value="ECO:0007669"/>
    <property type="project" value="InterPro"/>
</dbReference>
<dbReference type="InterPro" id="IPR013154">
    <property type="entry name" value="ADH-like_N"/>
</dbReference>
<evidence type="ECO:0000259" key="1">
    <source>
        <dbReference type="SMART" id="SM00829"/>
    </source>
</evidence>
<dbReference type="SUPFAM" id="SSF51735">
    <property type="entry name" value="NAD(P)-binding Rossmann-fold domains"/>
    <property type="match status" value="1"/>
</dbReference>
<dbReference type="SUPFAM" id="SSF50129">
    <property type="entry name" value="GroES-like"/>
    <property type="match status" value="1"/>
</dbReference>
<organism evidence="2 3">
    <name type="scientific">Peltaster fructicola</name>
    <dbReference type="NCBI Taxonomy" id="286661"/>
    <lineage>
        <taxon>Eukaryota</taxon>
        <taxon>Fungi</taxon>
        <taxon>Dikarya</taxon>
        <taxon>Ascomycota</taxon>
        <taxon>Pezizomycotina</taxon>
        <taxon>Dothideomycetes</taxon>
        <taxon>Dothideomycetes incertae sedis</taxon>
        <taxon>Peltaster</taxon>
    </lineage>
</organism>
<name>A0A6H0XPI1_9PEZI</name>
<accession>A0A6H0XPI1</accession>